<dbReference type="AlphaFoldDB" id="A0A955LHB4"/>
<protein>
    <submittedName>
        <fullName evidence="1">Uncharacterized protein</fullName>
    </submittedName>
</protein>
<sequence length="71" mass="7961">MEDKTTCEVCGTEADENHTHCEYCGKASSKESGHTVETEGGQKRYCCKNCCDEHEAKEDKSEKKATECEFC</sequence>
<dbReference type="EMBL" id="JAGQKX010000110">
    <property type="protein sequence ID" value="MCA9390496.1"/>
    <property type="molecule type" value="Genomic_DNA"/>
</dbReference>
<reference evidence="1" key="2">
    <citation type="journal article" date="2021" name="Microbiome">
        <title>Successional dynamics and alternative stable states in a saline activated sludge microbial community over 9 years.</title>
        <authorList>
            <person name="Wang Y."/>
            <person name="Ye J."/>
            <person name="Ju F."/>
            <person name="Liu L."/>
            <person name="Boyd J.A."/>
            <person name="Deng Y."/>
            <person name="Parks D.H."/>
            <person name="Jiang X."/>
            <person name="Yin X."/>
            <person name="Woodcroft B.J."/>
            <person name="Tyson G.W."/>
            <person name="Hugenholtz P."/>
            <person name="Polz M.F."/>
            <person name="Zhang T."/>
        </authorList>
    </citation>
    <scope>NUCLEOTIDE SEQUENCE</scope>
    <source>
        <strain evidence="1">HKST-UBA01</strain>
    </source>
</reference>
<gene>
    <name evidence="1" type="ORF">KC571_03770</name>
</gene>
<accession>A0A955LHB4</accession>
<evidence type="ECO:0000313" key="2">
    <source>
        <dbReference type="Proteomes" id="UP000701698"/>
    </source>
</evidence>
<dbReference type="Proteomes" id="UP000701698">
    <property type="component" value="Unassembled WGS sequence"/>
</dbReference>
<evidence type="ECO:0000313" key="1">
    <source>
        <dbReference type="EMBL" id="MCA9390496.1"/>
    </source>
</evidence>
<reference evidence="1" key="1">
    <citation type="submission" date="2020-04" db="EMBL/GenBank/DDBJ databases">
        <authorList>
            <person name="Zhang T."/>
        </authorList>
    </citation>
    <scope>NUCLEOTIDE SEQUENCE</scope>
    <source>
        <strain evidence="1">HKST-UBA01</strain>
    </source>
</reference>
<name>A0A955LHB4_UNCKA</name>
<comment type="caution">
    <text evidence="1">The sequence shown here is derived from an EMBL/GenBank/DDBJ whole genome shotgun (WGS) entry which is preliminary data.</text>
</comment>
<organism evidence="1 2">
    <name type="scientific">candidate division WWE3 bacterium</name>
    <dbReference type="NCBI Taxonomy" id="2053526"/>
    <lineage>
        <taxon>Bacteria</taxon>
        <taxon>Katanobacteria</taxon>
    </lineage>
</organism>
<proteinExistence type="predicted"/>